<proteinExistence type="predicted"/>
<organism evidence="1 2">
    <name type="scientific">Panagrolaimus sp. ES5</name>
    <dbReference type="NCBI Taxonomy" id="591445"/>
    <lineage>
        <taxon>Eukaryota</taxon>
        <taxon>Metazoa</taxon>
        <taxon>Ecdysozoa</taxon>
        <taxon>Nematoda</taxon>
        <taxon>Chromadorea</taxon>
        <taxon>Rhabditida</taxon>
        <taxon>Tylenchina</taxon>
        <taxon>Panagrolaimomorpha</taxon>
        <taxon>Panagrolaimoidea</taxon>
        <taxon>Panagrolaimidae</taxon>
        <taxon>Panagrolaimus</taxon>
    </lineage>
</organism>
<dbReference type="WBParaSite" id="ES5_v2.g25915.t1">
    <property type="protein sequence ID" value="ES5_v2.g25915.t1"/>
    <property type="gene ID" value="ES5_v2.g25915"/>
</dbReference>
<dbReference type="Proteomes" id="UP000887579">
    <property type="component" value="Unplaced"/>
</dbReference>
<reference evidence="2" key="1">
    <citation type="submission" date="2022-11" db="UniProtKB">
        <authorList>
            <consortium name="WormBaseParasite"/>
        </authorList>
    </citation>
    <scope>IDENTIFICATION</scope>
</reference>
<evidence type="ECO:0000313" key="2">
    <source>
        <dbReference type="WBParaSite" id="ES5_v2.g25915.t1"/>
    </source>
</evidence>
<evidence type="ECO:0000313" key="1">
    <source>
        <dbReference type="Proteomes" id="UP000887579"/>
    </source>
</evidence>
<sequence length="199" mass="21500">LSISSVSNPSQYNVADFTIFIVDPNPDIYAPICEVLNTTVYDCPTDKSICNTVSYEADLSFYDIGTGVYRVDYNYGSWNIPESDLFNTSDASNRTFYATGIISCCNNTLFSVIDGASLVGQCSIKVKYVAPTTTVLPPTTSITPTFDTTEKTTSTSKIIFDSSSQKPTTPSPATSAVHSNAAALTSFALVSLFWGFILF</sequence>
<accession>A0AC34G846</accession>
<name>A0AC34G846_9BILA</name>
<protein>
    <submittedName>
        <fullName evidence="2">Uncharacterized protein</fullName>
    </submittedName>
</protein>